<evidence type="ECO:0000259" key="3">
    <source>
        <dbReference type="Pfam" id="PF01228"/>
    </source>
</evidence>
<feature type="domain" description="Glycine radical" evidence="3">
    <location>
        <begin position="666"/>
        <end position="769"/>
    </location>
</feature>
<dbReference type="EMBL" id="CP072943">
    <property type="protein sequence ID" value="QTX33818.1"/>
    <property type="molecule type" value="Genomic_DNA"/>
</dbReference>
<dbReference type="InterPro" id="IPR051215">
    <property type="entry name" value="GRE"/>
</dbReference>
<proteinExistence type="predicted"/>
<accession>A0A9Q7EX57</accession>
<dbReference type="PANTHER" id="PTHR43641">
    <property type="entry name" value="FORMATE ACETYLTRANSFERASE 3-RELATED"/>
    <property type="match status" value="1"/>
</dbReference>
<dbReference type="Proteomes" id="UP000671879">
    <property type="component" value="Chromosome"/>
</dbReference>
<gene>
    <name evidence="5" type="ORF">KAR29_11945</name>
</gene>
<dbReference type="GO" id="GO:0005829">
    <property type="term" value="C:cytosol"/>
    <property type="evidence" value="ECO:0007669"/>
    <property type="project" value="TreeGrafter"/>
</dbReference>
<evidence type="ECO:0000256" key="1">
    <source>
        <dbReference type="ARBA" id="ARBA00022818"/>
    </source>
</evidence>
<dbReference type="CDD" id="cd01677">
    <property type="entry name" value="PFL2_DhaB_BssA"/>
    <property type="match status" value="1"/>
</dbReference>
<evidence type="ECO:0000259" key="4">
    <source>
        <dbReference type="Pfam" id="PF02901"/>
    </source>
</evidence>
<evidence type="ECO:0000313" key="6">
    <source>
        <dbReference type="Proteomes" id="UP000671879"/>
    </source>
</evidence>
<keyword evidence="1" id="KW-0556">Organic radical</keyword>
<dbReference type="PANTHER" id="PTHR43641:SF2">
    <property type="entry name" value="DEHYDRATASE YBIW-RELATED"/>
    <property type="match status" value="1"/>
</dbReference>
<dbReference type="InterPro" id="IPR001150">
    <property type="entry name" value="Gly_radical"/>
</dbReference>
<dbReference type="InterPro" id="IPR004184">
    <property type="entry name" value="PFL_dom"/>
</dbReference>
<evidence type="ECO:0000256" key="2">
    <source>
        <dbReference type="ARBA" id="ARBA00023239"/>
    </source>
</evidence>
<dbReference type="Pfam" id="PF02901">
    <property type="entry name" value="PFL-like"/>
    <property type="match status" value="1"/>
</dbReference>
<protein>
    <submittedName>
        <fullName evidence="5">Glycyl radical protein</fullName>
    </submittedName>
</protein>
<dbReference type="SUPFAM" id="SSF51998">
    <property type="entry name" value="PFL-like glycyl radical enzymes"/>
    <property type="match status" value="1"/>
</dbReference>
<evidence type="ECO:0000313" key="5">
    <source>
        <dbReference type="EMBL" id="QTX33818.1"/>
    </source>
</evidence>
<dbReference type="InterPro" id="IPR019777">
    <property type="entry name" value="Form_AcTrfase_GR_CS"/>
</dbReference>
<dbReference type="Gene3D" id="3.20.70.20">
    <property type="match status" value="1"/>
</dbReference>
<dbReference type="PROSITE" id="PS00850">
    <property type="entry name" value="GLY_RADICAL_1"/>
    <property type="match status" value="1"/>
</dbReference>
<dbReference type="Pfam" id="PF01228">
    <property type="entry name" value="Gly_radical"/>
    <property type="match status" value="1"/>
</dbReference>
<dbReference type="GO" id="GO:0016829">
    <property type="term" value="F:lyase activity"/>
    <property type="evidence" value="ECO:0007669"/>
    <property type="project" value="UniProtKB-KW"/>
</dbReference>
<sequence length="787" mass="86325">MGGPSPRVQKKLAGFVGIQPEVCVERALLVTKAYQETEGLPVYTRRAHALETILDNMSIFIGDEELIVGNQCSKPRSSPLFPEFSCDWIEPELDTMAHRDGDAFQISEESKAALRAIFPYWKGKTNNELATNLMPPECLEAMMAGVYTFGNYYYNGVGHISVGYWKVLERGLNGIIADAAEAKARLDVSDADDLRKCHFYNSIITSCKAVIRFAGRFAAEAEKQAASCPDPRRKAELLEIARICRKVPAEPAGSFHEACQSWWFLHLVIQIESNGHSVSPGRFDQYMYPHFAKDPSITVEKAQELVDLLFIKLTELNKIRDAESTKVFGGYPLFQNMIVGGVNRKGEDATNAISYICLQAAQNTKLYQPSLSVRIHENTPHIFYLKAVQTTREGLGIPAYYNDRVIIPALLARGLARDDARDYCMIGCVEPQCGGKTEGWHDAAFFNLAKIVELAMNDGVCPACGKQLGPKTGKATSFTTFEQFKEAYAKQMEYFVRLLAIADNAVDATHARNMPLPFLSSMVDDCIGSGKSLQEGGAVYNFTGPQGVGVANAGDSLAAVKKLVFEENALTMEQLKTAIDKNFEGPDGEAVRQLLLNRAPKYGNDIDYVDVLAREAAMIYCREVDRYHNPRGGQFQPGLYPASANVPMGAAVMATPDGRKANTPLADGVSPSGGLDQSGPTATALSVAKLDHAEASNGTLLNMKFHPNAVKDDRGLENLVAVTETLFTHGGSHVQYNVVSKETLLDAQKNPEKYRGLVVRVAGYSAFFTALDSRIQNDIIARTEQVF</sequence>
<dbReference type="AlphaFoldDB" id="A0A9Q7EX57"/>
<keyword evidence="6" id="KW-1185">Reference proteome</keyword>
<name>A0A9Q7EX57_9BACT</name>
<keyword evidence="2" id="KW-0456">Lyase</keyword>
<dbReference type="InterPro" id="IPR010098">
    <property type="entry name" value="PFL2/GDeHydtase_fam"/>
</dbReference>
<dbReference type="NCBIfam" id="TIGR01774">
    <property type="entry name" value="PFL2-3"/>
    <property type="match status" value="1"/>
</dbReference>
<organism evidence="5 6">
    <name type="scientific">Aminithiophilus ramosus</name>
    <dbReference type="NCBI Taxonomy" id="3029084"/>
    <lineage>
        <taxon>Bacteria</taxon>
        <taxon>Thermotogati</taxon>
        <taxon>Synergistota</taxon>
        <taxon>Synergistia</taxon>
        <taxon>Synergistales</taxon>
        <taxon>Aminithiophilaceae</taxon>
        <taxon>Aminithiophilus</taxon>
    </lineage>
</organism>
<feature type="domain" description="PFL" evidence="4">
    <location>
        <begin position="19"/>
        <end position="649"/>
    </location>
</feature>
<reference evidence="6" key="1">
    <citation type="submission" date="2021-04" db="EMBL/GenBank/DDBJ databases">
        <title>A novel Synergistetes isolate from a pyrite-forming mixed culture.</title>
        <authorList>
            <person name="Bunk B."/>
            <person name="Sproer C."/>
            <person name="Spring S."/>
            <person name="Pester M."/>
        </authorList>
    </citation>
    <scope>NUCLEOTIDE SEQUENCE [LARGE SCALE GENOMIC DNA]</scope>
    <source>
        <strain evidence="6">J.5.4.2-T.3.5.2</strain>
    </source>
</reference>
<dbReference type="KEGG" id="aram:KAR29_11945"/>